<protein>
    <recommendedName>
        <fullName evidence="4">Protein kinase domain-containing protein</fullName>
    </recommendedName>
</protein>
<dbReference type="EMBL" id="JBAWTH010000072">
    <property type="protein sequence ID" value="KAL2279741.1"/>
    <property type="molecule type" value="Genomic_DNA"/>
</dbReference>
<dbReference type="Gene3D" id="3.30.200.20">
    <property type="entry name" value="Phosphorylase Kinase, domain 1"/>
    <property type="match status" value="1"/>
</dbReference>
<accession>A0ABR4EBB9</accession>
<evidence type="ECO:0000313" key="2">
    <source>
        <dbReference type="EMBL" id="KAL2279741.1"/>
    </source>
</evidence>
<proteinExistence type="predicted"/>
<gene>
    <name evidence="2" type="ORF">FJTKL_13132</name>
</gene>
<organism evidence="2 3">
    <name type="scientific">Diaporthe vaccinii</name>
    <dbReference type="NCBI Taxonomy" id="105482"/>
    <lineage>
        <taxon>Eukaryota</taxon>
        <taxon>Fungi</taxon>
        <taxon>Dikarya</taxon>
        <taxon>Ascomycota</taxon>
        <taxon>Pezizomycotina</taxon>
        <taxon>Sordariomycetes</taxon>
        <taxon>Sordariomycetidae</taxon>
        <taxon>Diaporthales</taxon>
        <taxon>Diaporthaceae</taxon>
        <taxon>Diaporthe</taxon>
        <taxon>Diaporthe eres species complex</taxon>
    </lineage>
</organism>
<evidence type="ECO:0000256" key="1">
    <source>
        <dbReference type="SAM" id="MobiDB-lite"/>
    </source>
</evidence>
<sequence>MSNAEVSPLQAPPAPLAHISTPATAKMVQLPVVDSTHPYNDRGDYVPEDDEGDVTDFTEGVDGYAVRGGHPGPPCYPVTVGEVIQGGGKSYRIEHKLGHGSFSTIWLAYEIGTNTSGPHFGLSYTTALIHRGTRHG</sequence>
<feature type="compositionally biased region" description="Acidic residues" evidence="1">
    <location>
        <begin position="46"/>
        <end position="56"/>
    </location>
</feature>
<comment type="caution">
    <text evidence="2">The sequence shown here is derived from an EMBL/GenBank/DDBJ whole genome shotgun (WGS) entry which is preliminary data.</text>
</comment>
<dbReference type="Proteomes" id="UP001600888">
    <property type="component" value="Unassembled WGS sequence"/>
</dbReference>
<evidence type="ECO:0008006" key="4">
    <source>
        <dbReference type="Google" id="ProtNLM"/>
    </source>
</evidence>
<keyword evidence="3" id="KW-1185">Reference proteome</keyword>
<evidence type="ECO:0000313" key="3">
    <source>
        <dbReference type="Proteomes" id="UP001600888"/>
    </source>
</evidence>
<name>A0ABR4EBB9_9PEZI</name>
<reference evidence="2 3" key="1">
    <citation type="submission" date="2024-03" db="EMBL/GenBank/DDBJ databases">
        <title>A high-quality draft genome sequence of Diaporthe vaccinii, a causative agent of upright dieback and viscid rot disease in cranberry plants.</title>
        <authorList>
            <person name="Sarrasin M."/>
            <person name="Lang B.F."/>
            <person name="Burger G."/>
        </authorList>
    </citation>
    <scope>NUCLEOTIDE SEQUENCE [LARGE SCALE GENOMIC DNA]</scope>
    <source>
        <strain evidence="2 3">IS7</strain>
    </source>
</reference>
<feature type="region of interest" description="Disordered" evidence="1">
    <location>
        <begin position="38"/>
        <end position="63"/>
    </location>
</feature>